<feature type="transmembrane region" description="Helical" evidence="1">
    <location>
        <begin position="45"/>
        <end position="69"/>
    </location>
</feature>
<dbReference type="RefSeq" id="WP_077131816.1">
    <property type="nucleotide sequence ID" value="NZ_CP014263.1"/>
</dbReference>
<accession>A0A1P9WYE5</accession>
<evidence type="ECO:0000313" key="3">
    <source>
        <dbReference type="Proteomes" id="UP000187941"/>
    </source>
</evidence>
<keyword evidence="1" id="KW-0472">Membrane</keyword>
<feature type="transmembrane region" description="Helical" evidence="1">
    <location>
        <begin position="6"/>
        <end position="33"/>
    </location>
</feature>
<evidence type="ECO:0000313" key="2">
    <source>
        <dbReference type="EMBL" id="AQG80389.1"/>
    </source>
</evidence>
<keyword evidence="3" id="KW-1185">Reference proteome</keyword>
<gene>
    <name evidence="2" type="ORF">AWR27_14295</name>
</gene>
<dbReference type="EMBL" id="CP014263">
    <property type="protein sequence ID" value="AQG80389.1"/>
    <property type="molecule type" value="Genomic_DNA"/>
</dbReference>
<keyword evidence="1" id="KW-0812">Transmembrane</keyword>
<dbReference type="STRING" id="1178516.AWR27_14295"/>
<proteinExistence type="predicted"/>
<protein>
    <submittedName>
        <fullName evidence="2">Uncharacterized protein</fullName>
    </submittedName>
</protein>
<name>A0A1P9WYE5_9BACT</name>
<feature type="transmembrane region" description="Helical" evidence="1">
    <location>
        <begin position="75"/>
        <end position="92"/>
    </location>
</feature>
<evidence type="ECO:0000256" key="1">
    <source>
        <dbReference type="SAM" id="Phobius"/>
    </source>
</evidence>
<dbReference type="Proteomes" id="UP000187941">
    <property type="component" value="Chromosome"/>
</dbReference>
<dbReference type="KEGG" id="smon:AWR27_14295"/>
<dbReference type="AlphaFoldDB" id="A0A1P9WYE5"/>
<sequence>MRFIYVVLGALIALFPMASYILIAVEVVMVYQIAKSYDAVHIGDLVWFCSKMVVLSVVLKFLATWLHIIPLVGQVANSLVAAAFIYFVYDVADSHYASISRR</sequence>
<keyword evidence="1" id="KW-1133">Transmembrane helix</keyword>
<organism evidence="2 3">
    <name type="scientific">Spirosoma montaniterrae</name>
    <dbReference type="NCBI Taxonomy" id="1178516"/>
    <lineage>
        <taxon>Bacteria</taxon>
        <taxon>Pseudomonadati</taxon>
        <taxon>Bacteroidota</taxon>
        <taxon>Cytophagia</taxon>
        <taxon>Cytophagales</taxon>
        <taxon>Cytophagaceae</taxon>
        <taxon>Spirosoma</taxon>
    </lineage>
</organism>
<reference evidence="2 3" key="1">
    <citation type="submission" date="2016-01" db="EMBL/GenBank/DDBJ databases">
        <authorList>
            <person name="Oliw E.H."/>
        </authorList>
    </citation>
    <scope>NUCLEOTIDE SEQUENCE [LARGE SCALE GENOMIC DNA]</scope>
    <source>
        <strain evidence="2 3">DY10</strain>
    </source>
</reference>
<dbReference type="OrthoDB" id="9841729at2"/>